<dbReference type="PANTHER" id="PTHR23076:SF97">
    <property type="entry name" value="ATP-DEPENDENT ZINC METALLOPROTEASE YME1L1"/>
    <property type="match status" value="1"/>
</dbReference>
<sequence length="505" mass="54182">MVHLDDLTAADIDALLDLPPAQHPLPVDVRFARTLVLDAILRTPMDTTLGGTMNASQQVIPKVQTAASVLVPNAEWLAPVEAALRHLLNNRLDEDPGDPWLVVTAHEGTSCVEQGIAVRDAWQQGRSVVGVGVATQHLPLMFWNPPAHCQGRLPALSSVQVAEFLADEADRWPDFAHELLPNTVAAEVSPTDLALGWHEGIGSDEWLAAILSLVAARLSRQRQVQVAAEEPAVPERQRSPEAPRLNDLAGMDEAVAWGQTLARDLDDYRASLIGWESVDRGVLLAGPPGTGKTTFAAALARTCGVPLITGSHSSWQAAGHQGEMLKAMAVSFEEAAAHRPCILFIDELDSFTSRTASANGHNSTYQRQVVNSLLQHLDGMASRKGVVVVGATNLPEAVEPALLRPGRLERVVPIPLPDIAALIRILRFHLGTDLKDTDLYQAAAIAAQAGATGAHIMMWVRAARRRARTARRPMRLGDLVGPLLALDETERGAAVAVAVPVGTMQ</sequence>
<dbReference type="CDD" id="cd19481">
    <property type="entry name" value="RecA-like_protease"/>
    <property type="match status" value="1"/>
</dbReference>
<evidence type="ECO:0000313" key="2">
    <source>
        <dbReference type="EMBL" id="TWB56621.1"/>
    </source>
</evidence>
<dbReference type="OrthoDB" id="9809379at2"/>
<comment type="caution">
    <text evidence="2">The sequence shown here is derived from an EMBL/GenBank/DDBJ whole genome shotgun (WGS) entry which is preliminary data.</text>
</comment>
<dbReference type="Gene3D" id="3.40.50.300">
    <property type="entry name" value="P-loop containing nucleotide triphosphate hydrolases"/>
    <property type="match status" value="1"/>
</dbReference>
<gene>
    <name evidence="2" type="ORF">FBZ92_11041</name>
</gene>
<dbReference type="InterPro" id="IPR003959">
    <property type="entry name" value="ATPase_AAA_core"/>
</dbReference>
<evidence type="ECO:0000313" key="3">
    <source>
        <dbReference type="Proteomes" id="UP000318050"/>
    </source>
</evidence>
<reference evidence="2 3" key="1">
    <citation type="submission" date="2019-06" db="EMBL/GenBank/DDBJ databases">
        <title>Genomic Encyclopedia of Type Strains, Phase IV (KMG-V): Genome sequencing to study the core and pangenomes of soil and plant-associated prokaryotes.</title>
        <authorList>
            <person name="Whitman W."/>
        </authorList>
    </citation>
    <scope>NUCLEOTIDE SEQUENCE [LARGE SCALE GENOMIC DNA]</scope>
    <source>
        <strain evidence="2 3">BR 11140</strain>
    </source>
</reference>
<dbReference type="PANTHER" id="PTHR23076">
    <property type="entry name" value="METALLOPROTEASE M41 FTSH"/>
    <property type="match status" value="1"/>
</dbReference>
<dbReference type="InterPro" id="IPR003593">
    <property type="entry name" value="AAA+_ATPase"/>
</dbReference>
<dbReference type="Proteomes" id="UP000318050">
    <property type="component" value="Unassembled WGS sequence"/>
</dbReference>
<dbReference type="SUPFAM" id="SSF52540">
    <property type="entry name" value="P-loop containing nucleoside triphosphate hydrolases"/>
    <property type="match status" value="1"/>
</dbReference>
<dbReference type="EMBL" id="VITT01000010">
    <property type="protein sequence ID" value="TWB56621.1"/>
    <property type="molecule type" value="Genomic_DNA"/>
</dbReference>
<dbReference type="SMART" id="SM00382">
    <property type="entry name" value="AAA"/>
    <property type="match status" value="1"/>
</dbReference>
<dbReference type="GO" id="GO:0004176">
    <property type="term" value="F:ATP-dependent peptidase activity"/>
    <property type="evidence" value="ECO:0007669"/>
    <property type="project" value="TreeGrafter"/>
</dbReference>
<name>A0A560IER3_9PROT</name>
<protein>
    <submittedName>
        <fullName evidence="2">ATPase family protein associated with various cellular activities (AAA)</fullName>
    </submittedName>
</protein>
<dbReference type="Pfam" id="PF00004">
    <property type="entry name" value="AAA"/>
    <property type="match status" value="1"/>
</dbReference>
<dbReference type="InterPro" id="IPR027417">
    <property type="entry name" value="P-loop_NTPase"/>
</dbReference>
<dbReference type="GO" id="GO:0005524">
    <property type="term" value="F:ATP binding"/>
    <property type="evidence" value="ECO:0007669"/>
    <property type="project" value="InterPro"/>
</dbReference>
<proteinExistence type="predicted"/>
<organism evidence="2 3">
    <name type="scientific">Nitrospirillum amazonense</name>
    <dbReference type="NCBI Taxonomy" id="28077"/>
    <lineage>
        <taxon>Bacteria</taxon>
        <taxon>Pseudomonadati</taxon>
        <taxon>Pseudomonadota</taxon>
        <taxon>Alphaproteobacteria</taxon>
        <taxon>Rhodospirillales</taxon>
        <taxon>Azospirillaceae</taxon>
        <taxon>Nitrospirillum</taxon>
    </lineage>
</organism>
<dbReference type="GO" id="GO:0006508">
    <property type="term" value="P:proteolysis"/>
    <property type="evidence" value="ECO:0007669"/>
    <property type="project" value="TreeGrafter"/>
</dbReference>
<feature type="domain" description="AAA+ ATPase" evidence="1">
    <location>
        <begin position="278"/>
        <end position="418"/>
    </location>
</feature>
<dbReference type="GO" id="GO:0016887">
    <property type="term" value="F:ATP hydrolysis activity"/>
    <property type="evidence" value="ECO:0007669"/>
    <property type="project" value="InterPro"/>
</dbReference>
<dbReference type="AlphaFoldDB" id="A0A560IER3"/>
<evidence type="ECO:0000259" key="1">
    <source>
        <dbReference type="SMART" id="SM00382"/>
    </source>
</evidence>
<dbReference type="GO" id="GO:0030163">
    <property type="term" value="P:protein catabolic process"/>
    <property type="evidence" value="ECO:0007669"/>
    <property type="project" value="TreeGrafter"/>
</dbReference>
<dbReference type="GO" id="GO:0005886">
    <property type="term" value="C:plasma membrane"/>
    <property type="evidence" value="ECO:0007669"/>
    <property type="project" value="TreeGrafter"/>
</dbReference>
<dbReference type="Gene3D" id="1.10.8.60">
    <property type="match status" value="1"/>
</dbReference>
<accession>A0A560IER3</accession>